<feature type="transmembrane region" description="Helical" evidence="7">
    <location>
        <begin position="397"/>
        <end position="417"/>
    </location>
</feature>
<dbReference type="EMBL" id="CP017415">
    <property type="protein sequence ID" value="AOU98519.1"/>
    <property type="molecule type" value="Genomic_DNA"/>
</dbReference>
<sequence>MTDTRDSAEEDVGLHSLKRPGSVMSRTAYGTGWVIGWRLATRALGLLSTLVLVRLLAPSDFGIVALAMSFVSGLNQISELGTENAIIRADKHDRALYDTGFTINVLRGTFVAIMLLLLAVPASHFFHSPHFKEVVMVAAAVSFLNGFENIGIVDFRRFIAFGQEFRLKIIPRIVSVATAITLAFLLRDFWALIIAILVNQFLTLILSYRMHPYRPRFTLSAWQRIAAYSTMLWLNNLTGLLGNLGTKSMIGKLSGIGAVGIFEVGMEIASLPSTELVGPLTRSAFAGFAEIRKSGNNGAEMLVRIVGIMTLITLPAGVGLSLIATPLVEVAFGHQWIGAIPILQILGVALALTTFSHVSGTVFAVHSWMKAMIKINVTLAVVQLLLLAVLLPSHGLLGAAIAIAITQIAAQVVFFYVAIKRLDIRISEIILQIWRSVLACIIMIVTLVALGRGWTSPTLLPTSSASVGLQLAETVLLGAAVYAGSVSILWLLTGRPRGPESDLLAQISSLFKRSRSAP</sequence>
<dbReference type="Pfam" id="PF13440">
    <property type="entry name" value="Polysacc_synt_3"/>
    <property type="match status" value="1"/>
</dbReference>
<dbReference type="GO" id="GO:0005886">
    <property type="term" value="C:plasma membrane"/>
    <property type="evidence" value="ECO:0007669"/>
    <property type="project" value="UniProtKB-SubCell"/>
</dbReference>
<dbReference type="PANTHER" id="PTHR30250">
    <property type="entry name" value="PST FAMILY PREDICTED COLANIC ACID TRANSPORTER"/>
    <property type="match status" value="1"/>
</dbReference>
<evidence type="ECO:0000256" key="7">
    <source>
        <dbReference type="SAM" id="Phobius"/>
    </source>
</evidence>
<keyword evidence="5 7" id="KW-1133">Transmembrane helix</keyword>
<keyword evidence="6 7" id="KW-0472">Membrane</keyword>
<dbReference type="KEGG" id="aprs:BI364_11640"/>
<reference evidence="9" key="1">
    <citation type="submission" date="2016-09" db="EMBL/GenBank/DDBJ databases">
        <title>Acidihalobacter prosperus F5.</title>
        <authorList>
            <person name="Khaleque H.N."/>
            <person name="Ramsay J.P."/>
            <person name="Kaksonen A.H."/>
            <person name="Boxall N.J."/>
            <person name="Watkin E.L.J."/>
        </authorList>
    </citation>
    <scope>NUCLEOTIDE SEQUENCE [LARGE SCALE GENOMIC DNA]</scope>
    <source>
        <strain evidence="9">F5</strain>
    </source>
</reference>
<feature type="transmembrane region" description="Helical" evidence="7">
    <location>
        <begin position="190"/>
        <end position="208"/>
    </location>
</feature>
<dbReference type="PANTHER" id="PTHR30250:SF10">
    <property type="entry name" value="LIPOPOLYSACCHARIDE BIOSYNTHESIS PROTEIN WZXC"/>
    <property type="match status" value="1"/>
</dbReference>
<evidence type="ECO:0000256" key="3">
    <source>
        <dbReference type="ARBA" id="ARBA00022475"/>
    </source>
</evidence>
<feature type="transmembrane region" description="Helical" evidence="7">
    <location>
        <begin position="134"/>
        <end position="153"/>
    </location>
</feature>
<keyword evidence="9" id="KW-1185">Reference proteome</keyword>
<proteinExistence type="inferred from homology"/>
<feature type="transmembrane region" description="Helical" evidence="7">
    <location>
        <begin position="301"/>
        <end position="324"/>
    </location>
</feature>
<evidence type="ECO:0000256" key="1">
    <source>
        <dbReference type="ARBA" id="ARBA00004651"/>
    </source>
</evidence>
<feature type="transmembrane region" description="Helical" evidence="7">
    <location>
        <begin position="429"/>
        <end position="451"/>
    </location>
</feature>
<evidence type="ECO:0000256" key="6">
    <source>
        <dbReference type="ARBA" id="ARBA00023136"/>
    </source>
</evidence>
<evidence type="ECO:0000256" key="5">
    <source>
        <dbReference type="ARBA" id="ARBA00022989"/>
    </source>
</evidence>
<feature type="transmembrane region" description="Helical" evidence="7">
    <location>
        <begin position="165"/>
        <end position="184"/>
    </location>
</feature>
<name>A0A1D8IPZ1_9GAMM</name>
<accession>A0A1D8IPZ1</accession>
<evidence type="ECO:0000313" key="9">
    <source>
        <dbReference type="Proteomes" id="UP000095401"/>
    </source>
</evidence>
<dbReference type="Proteomes" id="UP000095401">
    <property type="component" value="Chromosome"/>
</dbReference>
<feature type="transmembrane region" description="Helical" evidence="7">
    <location>
        <begin position="371"/>
        <end position="391"/>
    </location>
</feature>
<comment type="similarity">
    <text evidence="2">Belongs to the polysaccharide synthase family.</text>
</comment>
<gene>
    <name evidence="8" type="ORF">BI364_11640</name>
</gene>
<protein>
    <submittedName>
        <fullName evidence="8">Lipopolysaccharide biosynthesis protein</fullName>
    </submittedName>
</protein>
<feature type="transmembrane region" description="Helical" evidence="7">
    <location>
        <begin position="95"/>
        <end position="122"/>
    </location>
</feature>
<evidence type="ECO:0000256" key="2">
    <source>
        <dbReference type="ARBA" id="ARBA00007430"/>
    </source>
</evidence>
<dbReference type="RefSeq" id="WP_070078879.1">
    <property type="nucleotide sequence ID" value="NZ_CP017415.1"/>
</dbReference>
<evidence type="ECO:0000313" key="8">
    <source>
        <dbReference type="EMBL" id="AOU98519.1"/>
    </source>
</evidence>
<keyword evidence="4 7" id="KW-0812">Transmembrane</keyword>
<dbReference type="InterPro" id="IPR050833">
    <property type="entry name" value="Poly_Biosynth_Transport"/>
</dbReference>
<comment type="subcellular location">
    <subcellularLocation>
        <location evidence="1">Cell membrane</location>
        <topology evidence="1">Multi-pass membrane protein</topology>
    </subcellularLocation>
</comment>
<dbReference type="AlphaFoldDB" id="A0A1D8IPZ1"/>
<organism evidence="8 9">
    <name type="scientific">Acidihalobacter yilgarnensis</name>
    <dbReference type="NCBI Taxonomy" id="2819280"/>
    <lineage>
        <taxon>Bacteria</taxon>
        <taxon>Pseudomonadati</taxon>
        <taxon>Pseudomonadota</taxon>
        <taxon>Gammaproteobacteria</taxon>
        <taxon>Chromatiales</taxon>
        <taxon>Ectothiorhodospiraceae</taxon>
        <taxon>Acidihalobacter</taxon>
    </lineage>
</organism>
<keyword evidence="3" id="KW-1003">Cell membrane</keyword>
<feature type="transmembrane region" description="Helical" evidence="7">
    <location>
        <begin position="336"/>
        <end position="359"/>
    </location>
</feature>
<evidence type="ECO:0000256" key="4">
    <source>
        <dbReference type="ARBA" id="ARBA00022692"/>
    </source>
</evidence>
<feature type="transmembrane region" description="Helical" evidence="7">
    <location>
        <begin position="471"/>
        <end position="492"/>
    </location>
</feature>